<dbReference type="AlphaFoldDB" id="A0A382J7S8"/>
<gene>
    <name evidence="1" type="ORF">METZ01_LOCUS260692</name>
</gene>
<organism evidence="1">
    <name type="scientific">marine metagenome</name>
    <dbReference type="NCBI Taxonomy" id="408172"/>
    <lineage>
        <taxon>unclassified sequences</taxon>
        <taxon>metagenomes</taxon>
        <taxon>ecological metagenomes</taxon>
    </lineage>
</organism>
<dbReference type="EMBL" id="UINC01072301">
    <property type="protein sequence ID" value="SVC07838.1"/>
    <property type="molecule type" value="Genomic_DNA"/>
</dbReference>
<feature type="non-terminal residue" evidence="1">
    <location>
        <position position="1"/>
    </location>
</feature>
<sequence>VEPSEAIHSDLILPLIPKYFDVIYQRNLNGGIAYQILHNNIDEFEDTDDLESVKWLDYLLRYDVKLTEEDKVPVLFWYGVCKSKTKY</sequence>
<protein>
    <submittedName>
        <fullName evidence="1">Uncharacterized protein</fullName>
    </submittedName>
</protein>
<reference evidence="1" key="1">
    <citation type="submission" date="2018-05" db="EMBL/GenBank/DDBJ databases">
        <authorList>
            <person name="Lanie J.A."/>
            <person name="Ng W.-L."/>
            <person name="Kazmierczak K.M."/>
            <person name="Andrzejewski T.M."/>
            <person name="Davidsen T.M."/>
            <person name="Wayne K.J."/>
            <person name="Tettelin H."/>
            <person name="Glass J.I."/>
            <person name="Rusch D."/>
            <person name="Podicherti R."/>
            <person name="Tsui H.-C.T."/>
            <person name="Winkler M.E."/>
        </authorList>
    </citation>
    <scope>NUCLEOTIDE SEQUENCE</scope>
</reference>
<evidence type="ECO:0000313" key="1">
    <source>
        <dbReference type="EMBL" id="SVC07838.1"/>
    </source>
</evidence>
<accession>A0A382J7S8</accession>
<name>A0A382J7S8_9ZZZZ</name>
<proteinExistence type="predicted"/>